<dbReference type="OrthoDB" id="1653819at2"/>
<reference evidence="2 3" key="1">
    <citation type="submission" date="2016-10" db="EMBL/GenBank/DDBJ databases">
        <authorList>
            <person name="de Groot N.N."/>
        </authorList>
    </citation>
    <scope>NUCLEOTIDE SEQUENCE [LARGE SCALE GENOMIC DNA]</scope>
    <source>
        <strain evidence="2 3">DSM 28129</strain>
    </source>
</reference>
<keyword evidence="3" id="KW-1185">Reference proteome</keyword>
<sequence>MNLHTQWLTLLWMFACGGILGIAFDSYRVVSGQFRFPRWSIHIFDLLYWLAASLFVFRALYHVNQGELRFYVFLGLFIGVWIYFLFLSVLTERFMVMLIKVVKWFYGVMVRITQLFIITPLLWILRLVKWLLGLIWIVLLFLGRITLSPIWRLVVWVSRPIVKKLRIPDRLARIRDKTIKLWKSWTRWLFKD</sequence>
<dbReference type="EMBL" id="FNBG01000028">
    <property type="protein sequence ID" value="SDG17097.1"/>
    <property type="molecule type" value="Genomic_DNA"/>
</dbReference>
<name>A0A1G7S271_9BACL</name>
<keyword evidence="1" id="KW-0472">Membrane</keyword>
<proteinExistence type="predicted"/>
<keyword evidence="1" id="KW-0812">Transmembrane</keyword>
<protein>
    <submittedName>
        <fullName evidence="2">Spore cortex biosynthesis protein YabQ</fullName>
    </submittedName>
</protein>
<evidence type="ECO:0000313" key="3">
    <source>
        <dbReference type="Proteomes" id="UP000198972"/>
    </source>
</evidence>
<dbReference type="Pfam" id="PF09578">
    <property type="entry name" value="Spore_YabQ"/>
    <property type="match status" value="1"/>
</dbReference>
<dbReference type="STRING" id="670482.SAMN04488542_12840"/>
<dbReference type="Proteomes" id="UP000198972">
    <property type="component" value="Unassembled WGS sequence"/>
</dbReference>
<keyword evidence="1" id="KW-1133">Transmembrane helix</keyword>
<feature type="transmembrane region" description="Helical" evidence="1">
    <location>
        <begin position="70"/>
        <end position="90"/>
    </location>
</feature>
<dbReference type="InterPro" id="IPR019074">
    <property type="entry name" value="YabQ"/>
</dbReference>
<evidence type="ECO:0000256" key="1">
    <source>
        <dbReference type="SAM" id="Phobius"/>
    </source>
</evidence>
<feature type="transmembrane region" description="Helical" evidence="1">
    <location>
        <begin position="46"/>
        <end position="64"/>
    </location>
</feature>
<feature type="transmembrane region" description="Helical" evidence="1">
    <location>
        <begin position="6"/>
        <end position="25"/>
    </location>
</feature>
<feature type="transmembrane region" description="Helical" evidence="1">
    <location>
        <begin position="102"/>
        <end position="124"/>
    </location>
</feature>
<evidence type="ECO:0000313" key="2">
    <source>
        <dbReference type="EMBL" id="SDG17097.1"/>
    </source>
</evidence>
<dbReference type="RefSeq" id="WP_091234748.1">
    <property type="nucleotide sequence ID" value="NZ_FNBG01000028.1"/>
</dbReference>
<organism evidence="2 3">
    <name type="scientific">Fontibacillus panacisegetis</name>
    <dbReference type="NCBI Taxonomy" id="670482"/>
    <lineage>
        <taxon>Bacteria</taxon>
        <taxon>Bacillati</taxon>
        <taxon>Bacillota</taxon>
        <taxon>Bacilli</taxon>
        <taxon>Bacillales</taxon>
        <taxon>Paenibacillaceae</taxon>
        <taxon>Fontibacillus</taxon>
    </lineage>
</organism>
<feature type="transmembrane region" description="Helical" evidence="1">
    <location>
        <begin position="130"/>
        <end position="154"/>
    </location>
</feature>
<dbReference type="AlphaFoldDB" id="A0A1G7S271"/>
<accession>A0A1G7S271</accession>
<dbReference type="NCBIfam" id="TIGR02893">
    <property type="entry name" value="spore_yabQ"/>
    <property type="match status" value="1"/>
</dbReference>
<gene>
    <name evidence="2" type="ORF">SAMN04488542_12840</name>
</gene>